<sequence length="594" mass="63945">MDFTTRPDIRGTFGVVSTTHWIASSAGMAMLERGGNAFDAAAAAGFVLQIVEPHLNGPGGDLPAIFVRPGEQPQVLCAQGPAPAAATIEAYRAAGLTEVPGSGLLASVVPGAFDGWMLMLRDFGNLPLDVVLDPAIFYAEQGHPALPRLSNTVAELADFFRKEWPSSAEVWMPGGKVPAPHAIFRNEALARTWRRLLRETEGARSREARIEAARSVFYRGFIAESVDTLMRGELMDSSGQRNKGLLTAADMAGWQAHYEPTVSGGYNGWTIHKTGPWGQGPVLLQALNILRHTRIEEAPINSAEFVHLAAEALKLAFADRDTFYGDPDFSHIPLDVLLSDDYARRRATLIGETASLEQRPGDLAGLGHLAERAAERATAGSLSVGGIGTGEPTMAHLTLKEGDTVHIDVADRWGNVVSATPSGGWLQSSPVVPGLGFPMNSRAQMFWLEEGLPSSLRPRSRPRTTLSPSLAIHEDGRILSVGTPGGDQQDQWQLVFFLQLLRGEQSLQKILDTPVFHSTHVQASFAPRSFSPGGLSVEETLGAEVIAELKRRGHDVSVTPAWSGGRLTCAERRPDGQLLAAATPRMMQAYAVGR</sequence>
<protein>
    <submittedName>
        <fullName evidence="1">Gamma-glutamyltransferase family protein</fullName>
    </submittedName>
</protein>
<dbReference type="InterPro" id="IPR043137">
    <property type="entry name" value="GGT_ssub_C"/>
</dbReference>
<dbReference type="Gene3D" id="1.10.246.130">
    <property type="match status" value="1"/>
</dbReference>
<reference evidence="1" key="1">
    <citation type="submission" date="2022-03" db="EMBL/GenBank/DDBJ databases">
        <title>The complete genome sequence of a Methyloterrigena soli.</title>
        <authorList>
            <person name="Zi Z."/>
        </authorList>
    </citation>
    <scope>NUCLEOTIDE SEQUENCE</scope>
    <source>
        <strain evidence="1">M48</strain>
    </source>
</reference>
<dbReference type="RefSeq" id="WP_281734657.1">
    <property type="nucleotide sequence ID" value="NZ_JAKETQ010000001.1"/>
</dbReference>
<dbReference type="SUPFAM" id="SSF56235">
    <property type="entry name" value="N-terminal nucleophile aminohydrolases (Ntn hydrolases)"/>
    <property type="match status" value="1"/>
</dbReference>
<dbReference type="InterPro" id="IPR029055">
    <property type="entry name" value="Ntn_hydrolases_N"/>
</dbReference>
<dbReference type="PANTHER" id="PTHR43881:SF1">
    <property type="entry name" value="GAMMA-GLUTAMYLTRANSPEPTIDASE (AFU_ORTHOLOGUE AFUA_4G13580)"/>
    <property type="match status" value="1"/>
</dbReference>
<dbReference type="Proteomes" id="UP001156140">
    <property type="component" value="Unassembled WGS sequence"/>
</dbReference>
<evidence type="ECO:0000313" key="1">
    <source>
        <dbReference type="EMBL" id="MCI0125421.1"/>
    </source>
</evidence>
<dbReference type="PRINTS" id="PR01210">
    <property type="entry name" value="GGTRANSPTASE"/>
</dbReference>
<keyword evidence="2" id="KW-1185">Reference proteome</keyword>
<dbReference type="InterPro" id="IPR043138">
    <property type="entry name" value="GGT_lsub"/>
</dbReference>
<dbReference type="AlphaFoldDB" id="A0AA41QKZ5"/>
<evidence type="ECO:0000313" key="2">
    <source>
        <dbReference type="Proteomes" id="UP001156140"/>
    </source>
</evidence>
<comment type="caution">
    <text evidence="1">The sequence shown here is derived from an EMBL/GenBank/DDBJ whole genome shotgun (WGS) entry which is preliminary data.</text>
</comment>
<gene>
    <name evidence="1" type="ORF">ML536_01120</name>
</gene>
<organism evidence="1 2">
    <name type="scientific">Paradevosia shaoguanensis</name>
    <dbReference type="NCBI Taxonomy" id="1335043"/>
    <lineage>
        <taxon>Bacteria</taxon>
        <taxon>Pseudomonadati</taxon>
        <taxon>Pseudomonadota</taxon>
        <taxon>Alphaproteobacteria</taxon>
        <taxon>Hyphomicrobiales</taxon>
        <taxon>Devosiaceae</taxon>
        <taxon>Paradevosia</taxon>
    </lineage>
</organism>
<dbReference type="Gene3D" id="3.60.20.40">
    <property type="match status" value="1"/>
</dbReference>
<name>A0AA41QKZ5_9HYPH</name>
<dbReference type="PANTHER" id="PTHR43881">
    <property type="entry name" value="GAMMA-GLUTAMYLTRANSPEPTIDASE (AFU_ORTHOLOGUE AFUA_4G13580)"/>
    <property type="match status" value="1"/>
</dbReference>
<accession>A0AA41QKZ5</accession>
<dbReference type="Pfam" id="PF01019">
    <property type="entry name" value="G_glu_transpept"/>
    <property type="match status" value="1"/>
</dbReference>
<dbReference type="InterPro" id="IPR052896">
    <property type="entry name" value="GGT-like_enzyme"/>
</dbReference>
<proteinExistence type="predicted"/>
<dbReference type="EMBL" id="JALAZD010000001">
    <property type="protein sequence ID" value="MCI0125421.1"/>
    <property type="molecule type" value="Genomic_DNA"/>
</dbReference>